<accession>A0A2R8CN07</accession>
<dbReference type="PANTHER" id="PTHR35024:SF4">
    <property type="entry name" value="POLYMER-FORMING CYTOSKELETAL PROTEIN"/>
    <property type="match status" value="1"/>
</dbReference>
<gene>
    <name evidence="3" type="ORF">KSP9073_02246</name>
</gene>
<sequence>MFNKSKSDSSLSEASTAHARESSSDMASASGREPSGRALIGSRTQVTGEILGDENLHIEGTVIGTVTFRHHTVSIGPEGRVEGDVIGHSLSVSGHVEGRLIAAQSVTVHAGASVEGEIHSPGLILKEGAAFQGTVDMNPHNPLLDDIFGNDMVKPRQTSLDNDLSCASAEGEAEQPDEMSLLQGSEKSV</sequence>
<feature type="region of interest" description="Disordered" evidence="2">
    <location>
        <begin position="159"/>
        <end position="189"/>
    </location>
</feature>
<feature type="region of interest" description="Disordered" evidence="2">
    <location>
        <begin position="1"/>
        <end position="42"/>
    </location>
</feature>
<dbReference type="RefSeq" id="WP_108843030.1">
    <property type="nucleotide sequence ID" value="NZ_ONZI01000003.1"/>
</dbReference>
<evidence type="ECO:0000313" key="3">
    <source>
        <dbReference type="EMBL" id="SPJ34213.1"/>
    </source>
</evidence>
<evidence type="ECO:0000256" key="2">
    <source>
        <dbReference type="SAM" id="MobiDB-lite"/>
    </source>
</evidence>
<dbReference type="OrthoDB" id="9811682at2"/>
<dbReference type="InterPro" id="IPR007607">
    <property type="entry name" value="BacA/B"/>
</dbReference>
<evidence type="ECO:0008006" key="5">
    <source>
        <dbReference type="Google" id="ProtNLM"/>
    </source>
</evidence>
<evidence type="ECO:0000313" key="4">
    <source>
        <dbReference type="Proteomes" id="UP000244934"/>
    </source>
</evidence>
<proteinExistence type="inferred from homology"/>
<reference evidence="4" key="1">
    <citation type="submission" date="2018-03" db="EMBL/GenBank/DDBJ databases">
        <authorList>
            <person name="Navarro De La Torre S."/>
        </authorList>
    </citation>
    <scope>NUCLEOTIDE SEQUENCE [LARGE SCALE GENOMIC DNA]</scope>
    <source>
        <strain evidence="4">EAod3</strain>
    </source>
</reference>
<evidence type="ECO:0000256" key="1">
    <source>
        <dbReference type="ARBA" id="ARBA00044755"/>
    </source>
</evidence>
<dbReference type="Proteomes" id="UP000244934">
    <property type="component" value="Unassembled WGS sequence"/>
</dbReference>
<dbReference type="AlphaFoldDB" id="A0A2R8CN07"/>
<dbReference type="PANTHER" id="PTHR35024">
    <property type="entry name" value="HYPOTHETICAL CYTOSOLIC PROTEIN"/>
    <property type="match status" value="1"/>
</dbReference>
<keyword evidence="4" id="KW-1185">Reference proteome</keyword>
<dbReference type="Pfam" id="PF04519">
    <property type="entry name" value="Bactofilin"/>
    <property type="match status" value="1"/>
</dbReference>
<dbReference type="EMBL" id="ONZI01000003">
    <property type="protein sequence ID" value="SPJ34213.1"/>
    <property type="molecule type" value="Genomic_DNA"/>
</dbReference>
<protein>
    <recommendedName>
        <fullName evidence="5">Polymer-forming cytoskeletal</fullName>
    </recommendedName>
</protein>
<organism evidence="3 4">
    <name type="scientific">Kushneria phyllosphaerae</name>
    <dbReference type="NCBI Taxonomy" id="2100822"/>
    <lineage>
        <taxon>Bacteria</taxon>
        <taxon>Pseudomonadati</taxon>
        <taxon>Pseudomonadota</taxon>
        <taxon>Gammaproteobacteria</taxon>
        <taxon>Oceanospirillales</taxon>
        <taxon>Halomonadaceae</taxon>
        <taxon>Kushneria</taxon>
    </lineage>
</organism>
<name>A0A2R8CN07_9GAMM</name>
<comment type="similarity">
    <text evidence="1">Belongs to the bactofilin family.</text>
</comment>